<organism evidence="2 3">
    <name type="scientific">Saguinus oedipus</name>
    <name type="common">Cotton-top tamarin</name>
    <name type="synonym">Oedipomidas oedipus</name>
    <dbReference type="NCBI Taxonomy" id="9490"/>
    <lineage>
        <taxon>Eukaryota</taxon>
        <taxon>Metazoa</taxon>
        <taxon>Chordata</taxon>
        <taxon>Craniata</taxon>
        <taxon>Vertebrata</taxon>
        <taxon>Euteleostomi</taxon>
        <taxon>Mammalia</taxon>
        <taxon>Eutheria</taxon>
        <taxon>Euarchontoglires</taxon>
        <taxon>Primates</taxon>
        <taxon>Haplorrhini</taxon>
        <taxon>Platyrrhini</taxon>
        <taxon>Cebidae</taxon>
        <taxon>Callitrichinae</taxon>
        <taxon>Saguinus</taxon>
    </lineage>
</organism>
<feature type="region of interest" description="Disordered" evidence="1">
    <location>
        <begin position="1"/>
        <end position="57"/>
    </location>
</feature>
<dbReference type="Proteomes" id="UP001266305">
    <property type="component" value="Unassembled WGS sequence"/>
</dbReference>
<keyword evidence="3" id="KW-1185">Reference proteome</keyword>
<gene>
    <name evidence="2" type="ORF">P7K49_015000</name>
</gene>
<proteinExistence type="predicted"/>
<accession>A0ABQ9V8K7</accession>
<dbReference type="EMBL" id="JASSZA010000007">
    <property type="protein sequence ID" value="KAK2105486.1"/>
    <property type="molecule type" value="Genomic_DNA"/>
</dbReference>
<reference evidence="2 3" key="1">
    <citation type="submission" date="2023-05" db="EMBL/GenBank/DDBJ databases">
        <title>B98-5 Cell Line De Novo Hybrid Assembly: An Optical Mapping Approach.</title>
        <authorList>
            <person name="Kananen K."/>
            <person name="Auerbach J.A."/>
            <person name="Kautto E."/>
            <person name="Blachly J.S."/>
        </authorList>
    </citation>
    <scope>NUCLEOTIDE SEQUENCE [LARGE SCALE GENOMIC DNA]</scope>
    <source>
        <strain evidence="2">B95-8</strain>
        <tissue evidence="2">Cell line</tissue>
    </source>
</reference>
<protein>
    <submittedName>
        <fullName evidence="2">Uncharacterized protein</fullName>
    </submittedName>
</protein>
<name>A0ABQ9V8K7_SAGOE</name>
<sequence length="57" mass="6203">MPELPSLARSGNWPTPGGPDRYRSGSQQEIPSASWKTRRRKLSGLGGLGSLLPKQQN</sequence>
<feature type="compositionally biased region" description="Polar residues" evidence="1">
    <location>
        <begin position="24"/>
        <end position="35"/>
    </location>
</feature>
<evidence type="ECO:0000256" key="1">
    <source>
        <dbReference type="SAM" id="MobiDB-lite"/>
    </source>
</evidence>
<evidence type="ECO:0000313" key="3">
    <source>
        <dbReference type="Proteomes" id="UP001266305"/>
    </source>
</evidence>
<evidence type="ECO:0000313" key="2">
    <source>
        <dbReference type="EMBL" id="KAK2105486.1"/>
    </source>
</evidence>
<comment type="caution">
    <text evidence="2">The sequence shown here is derived from an EMBL/GenBank/DDBJ whole genome shotgun (WGS) entry which is preliminary data.</text>
</comment>